<organism evidence="1 2">
    <name type="scientific">Pelosinus fermentans B4</name>
    <dbReference type="NCBI Taxonomy" id="1149862"/>
    <lineage>
        <taxon>Bacteria</taxon>
        <taxon>Bacillati</taxon>
        <taxon>Bacillota</taxon>
        <taxon>Negativicutes</taxon>
        <taxon>Selenomonadales</taxon>
        <taxon>Sporomusaceae</taxon>
        <taxon>Pelosinus</taxon>
    </lineage>
</organism>
<keyword evidence="2" id="KW-1185">Reference proteome</keyword>
<proteinExistence type="predicted"/>
<dbReference type="RefSeq" id="WP_007932014.1">
    <property type="nucleotide sequence ID" value="NZ_AKVJ01000011.1"/>
</dbReference>
<reference evidence="1 2" key="1">
    <citation type="journal article" date="2012" name="J. Bacteriol.">
        <title>Draft Genome Sequences for Two Metal-Reducing Pelosinus fermentans Strains Isolated from a Cr(VI)-Contaminated Site and for Type Strain R7.</title>
        <authorList>
            <person name="Brown S.D."/>
            <person name="Podar M."/>
            <person name="Klingeman D.M."/>
            <person name="Johnson C.M."/>
            <person name="Yang Z.K."/>
            <person name="Utturkar S.M."/>
            <person name="Land M.L."/>
            <person name="Mosher J.J."/>
            <person name="Hurt R.A.Jr."/>
            <person name="Phelps T.J."/>
            <person name="Palumbo A.V."/>
            <person name="Arkin A.P."/>
            <person name="Hazen T.C."/>
            <person name="Elias D.A."/>
        </authorList>
    </citation>
    <scope>NUCLEOTIDE SEQUENCE [LARGE SCALE GENOMIC DNA]</scope>
    <source>
        <strain evidence="1 2">B4</strain>
    </source>
</reference>
<dbReference type="EMBL" id="AKVJ01000011">
    <property type="protein sequence ID" value="EIW19917.1"/>
    <property type="molecule type" value="Genomic_DNA"/>
</dbReference>
<accession>I9B468</accession>
<protein>
    <submittedName>
        <fullName evidence="1">Uncharacterized protein</fullName>
    </submittedName>
</protein>
<name>I9B468_9FIRM</name>
<gene>
    <name evidence="1" type="ORF">FB4_0168</name>
</gene>
<dbReference type="AlphaFoldDB" id="I9B468"/>
<dbReference type="PATRIC" id="fig|1149862.3.peg.1067"/>
<dbReference type="Proteomes" id="UP000004324">
    <property type="component" value="Unassembled WGS sequence"/>
</dbReference>
<comment type="caution">
    <text evidence="1">The sequence shown here is derived from an EMBL/GenBank/DDBJ whole genome shotgun (WGS) entry which is preliminary data.</text>
</comment>
<evidence type="ECO:0000313" key="1">
    <source>
        <dbReference type="EMBL" id="EIW19917.1"/>
    </source>
</evidence>
<sequence length="128" mass="13352">MSYVTAVELPALYPTAASMEAGEVAKFLGRANAYAVGIIGGVLPATAYSEQLPQTTVKDAVSLAFEIMSKGLTGAADSLTGNITEVGPTGLYARTSDPLKTVEAMLKPYAAAYDRVNTATSERGVRFL</sequence>
<evidence type="ECO:0000313" key="2">
    <source>
        <dbReference type="Proteomes" id="UP000004324"/>
    </source>
</evidence>